<dbReference type="GO" id="GO:0008270">
    <property type="term" value="F:zinc ion binding"/>
    <property type="evidence" value="ECO:0007669"/>
    <property type="project" value="InterPro"/>
</dbReference>
<dbReference type="SUPFAM" id="SSF57783">
    <property type="entry name" value="Zinc beta-ribbon"/>
    <property type="match status" value="1"/>
</dbReference>
<feature type="domain" description="Zinc finger CHC2-type" evidence="1">
    <location>
        <begin position="2"/>
        <end position="53"/>
    </location>
</feature>
<organism evidence="2 3">
    <name type="scientific">Methylomonas lenta</name>
    <dbReference type="NCBI Taxonomy" id="980561"/>
    <lineage>
        <taxon>Bacteria</taxon>
        <taxon>Pseudomonadati</taxon>
        <taxon>Pseudomonadota</taxon>
        <taxon>Gammaproteobacteria</taxon>
        <taxon>Methylococcales</taxon>
        <taxon>Methylococcaceae</taxon>
        <taxon>Methylomonas</taxon>
    </lineage>
</organism>
<dbReference type="Gene3D" id="3.90.580.10">
    <property type="entry name" value="Zinc finger, CHC2-type domain"/>
    <property type="match status" value="1"/>
</dbReference>
<sequence>MINKVLERLSGVKKSGADKWLAKCPAHDDRSPSLGIKLVDDKILVHCFAGCSVDDIVQSIGLEISDLFPEKTIEYGAKAKRPPKFNASELIQLCSREACVLSLGLMDCFNGKVISDVDRTRLLQAMKTISSIKREVSR</sequence>
<dbReference type="InterPro" id="IPR002694">
    <property type="entry name" value="Znf_CHC2"/>
</dbReference>
<accession>A0A177NFD1</accession>
<dbReference type="STRING" id="980561.A1359_07905"/>
<comment type="caution">
    <text evidence="2">The sequence shown here is derived from an EMBL/GenBank/DDBJ whole genome shotgun (WGS) entry which is preliminary data.</text>
</comment>
<keyword evidence="3" id="KW-1185">Reference proteome</keyword>
<dbReference type="GO" id="GO:0003899">
    <property type="term" value="F:DNA-directed RNA polymerase activity"/>
    <property type="evidence" value="ECO:0007669"/>
    <property type="project" value="InterPro"/>
</dbReference>
<reference evidence="2 3" key="1">
    <citation type="submission" date="2016-03" db="EMBL/GenBank/DDBJ databases">
        <authorList>
            <person name="Ploux O."/>
        </authorList>
    </citation>
    <scope>NUCLEOTIDE SEQUENCE [LARGE SCALE GENOMIC DNA]</scope>
    <source>
        <strain evidence="2 3">R-45370</strain>
    </source>
</reference>
<dbReference type="RefSeq" id="WP_066981231.1">
    <property type="nucleotide sequence ID" value="NZ_LUUI01000095.1"/>
</dbReference>
<name>A0A177NFD1_9GAMM</name>
<evidence type="ECO:0000313" key="2">
    <source>
        <dbReference type="EMBL" id="OAI16561.1"/>
    </source>
</evidence>
<dbReference type="Proteomes" id="UP000078476">
    <property type="component" value="Unassembled WGS sequence"/>
</dbReference>
<dbReference type="GO" id="GO:0006260">
    <property type="term" value="P:DNA replication"/>
    <property type="evidence" value="ECO:0007669"/>
    <property type="project" value="InterPro"/>
</dbReference>
<evidence type="ECO:0000259" key="1">
    <source>
        <dbReference type="Pfam" id="PF01807"/>
    </source>
</evidence>
<dbReference type="EMBL" id="LUUI01000095">
    <property type="protein sequence ID" value="OAI16561.1"/>
    <property type="molecule type" value="Genomic_DNA"/>
</dbReference>
<protein>
    <recommendedName>
        <fullName evidence="1">Zinc finger CHC2-type domain-containing protein</fullName>
    </recommendedName>
</protein>
<evidence type="ECO:0000313" key="3">
    <source>
        <dbReference type="Proteomes" id="UP000078476"/>
    </source>
</evidence>
<proteinExistence type="predicted"/>
<dbReference type="GO" id="GO:0003677">
    <property type="term" value="F:DNA binding"/>
    <property type="evidence" value="ECO:0007669"/>
    <property type="project" value="InterPro"/>
</dbReference>
<dbReference type="InterPro" id="IPR036977">
    <property type="entry name" value="DNA_primase_Znf_CHC2"/>
</dbReference>
<gene>
    <name evidence="2" type="ORF">A1359_07905</name>
</gene>
<dbReference type="AlphaFoldDB" id="A0A177NFD1"/>
<dbReference type="OrthoDB" id="784829at2"/>
<dbReference type="Pfam" id="PF01807">
    <property type="entry name" value="Zn_ribbon_DnaG"/>
    <property type="match status" value="1"/>
</dbReference>